<name>A0A5C3QNF7_9AGAR</name>
<keyword evidence="2" id="KW-1185">Reference proteome</keyword>
<protein>
    <submittedName>
        <fullName evidence="1">Uncharacterized protein</fullName>
    </submittedName>
</protein>
<dbReference type="EMBL" id="ML178823">
    <property type="protein sequence ID" value="TFL02051.1"/>
    <property type="molecule type" value="Genomic_DNA"/>
</dbReference>
<dbReference type="AlphaFoldDB" id="A0A5C3QNF7"/>
<dbReference type="Proteomes" id="UP000305067">
    <property type="component" value="Unassembled WGS sequence"/>
</dbReference>
<proteinExistence type="predicted"/>
<accession>A0A5C3QNF7</accession>
<organism evidence="1 2">
    <name type="scientific">Pterulicium gracile</name>
    <dbReference type="NCBI Taxonomy" id="1884261"/>
    <lineage>
        <taxon>Eukaryota</taxon>
        <taxon>Fungi</taxon>
        <taxon>Dikarya</taxon>
        <taxon>Basidiomycota</taxon>
        <taxon>Agaricomycotina</taxon>
        <taxon>Agaricomycetes</taxon>
        <taxon>Agaricomycetidae</taxon>
        <taxon>Agaricales</taxon>
        <taxon>Pleurotineae</taxon>
        <taxon>Pterulaceae</taxon>
        <taxon>Pterulicium</taxon>
    </lineage>
</organism>
<reference evidence="1 2" key="1">
    <citation type="journal article" date="2019" name="Nat. Ecol. Evol.">
        <title>Megaphylogeny resolves global patterns of mushroom evolution.</title>
        <authorList>
            <person name="Varga T."/>
            <person name="Krizsan K."/>
            <person name="Foldi C."/>
            <person name="Dima B."/>
            <person name="Sanchez-Garcia M."/>
            <person name="Sanchez-Ramirez S."/>
            <person name="Szollosi G.J."/>
            <person name="Szarkandi J.G."/>
            <person name="Papp V."/>
            <person name="Albert L."/>
            <person name="Andreopoulos W."/>
            <person name="Angelini C."/>
            <person name="Antonin V."/>
            <person name="Barry K.W."/>
            <person name="Bougher N.L."/>
            <person name="Buchanan P."/>
            <person name="Buyck B."/>
            <person name="Bense V."/>
            <person name="Catcheside P."/>
            <person name="Chovatia M."/>
            <person name="Cooper J."/>
            <person name="Damon W."/>
            <person name="Desjardin D."/>
            <person name="Finy P."/>
            <person name="Geml J."/>
            <person name="Haridas S."/>
            <person name="Hughes K."/>
            <person name="Justo A."/>
            <person name="Karasinski D."/>
            <person name="Kautmanova I."/>
            <person name="Kiss B."/>
            <person name="Kocsube S."/>
            <person name="Kotiranta H."/>
            <person name="LaButti K.M."/>
            <person name="Lechner B.E."/>
            <person name="Liimatainen K."/>
            <person name="Lipzen A."/>
            <person name="Lukacs Z."/>
            <person name="Mihaltcheva S."/>
            <person name="Morgado L.N."/>
            <person name="Niskanen T."/>
            <person name="Noordeloos M.E."/>
            <person name="Ohm R.A."/>
            <person name="Ortiz-Santana B."/>
            <person name="Ovrebo C."/>
            <person name="Racz N."/>
            <person name="Riley R."/>
            <person name="Savchenko A."/>
            <person name="Shiryaev A."/>
            <person name="Soop K."/>
            <person name="Spirin V."/>
            <person name="Szebenyi C."/>
            <person name="Tomsovsky M."/>
            <person name="Tulloss R.E."/>
            <person name="Uehling J."/>
            <person name="Grigoriev I.V."/>
            <person name="Vagvolgyi C."/>
            <person name="Papp T."/>
            <person name="Martin F.M."/>
            <person name="Miettinen O."/>
            <person name="Hibbett D.S."/>
            <person name="Nagy L.G."/>
        </authorList>
    </citation>
    <scope>NUCLEOTIDE SEQUENCE [LARGE SCALE GENOMIC DNA]</scope>
    <source>
        <strain evidence="1 2">CBS 309.79</strain>
    </source>
</reference>
<evidence type="ECO:0000313" key="2">
    <source>
        <dbReference type="Proteomes" id="UP000305067"/>
    </source>
</evidence>
<gene>
    <name evidence="1" type="ORF">BDV98DRAFT_49005</name>
</gene>
<evidence type="ECO:0000313" key="1">
    <source>
        <dbReference type="EMBL" id="TFL02051.1"/>
    </source>
</evidence>
<sequence>MSSTSTDNERFLIDWEAPVEVLEALISTSPASFSASTIPIDLKPMVQVEETLGANPPAPDVVASRVLVAKAPAATLASKIPADVLEIILLMAVTPDTDFTPDFMAAPHRSNSSLQALAHGCLGKRALFELYYRLSMQRAARYRQVGHPSFQRQTAGGNNERSPYCVEGWYFATPSCRYPGGATTPGLPSSGDTRLES</sequence>